<sequence>MCEMIGKYGVGYKPPSYHDIREKLLKQAVNKTDEILEDYKEEWKKTGCTIMSDGWTDKKRRSICNFLVNNPKGTIFLYSLDTSYISKTTDKVLKMLDDVVEFVGEENVVQVVTDNATNFKAVGELLMQKRERLYWTPCAAHCIDLIFEDFEKNLKVHELTIKKGRKITTYINGRSMLMSLLKKFTKGRDFDKTSSEEWKTSKFGTSQEGKKVQYVVLDSRFWKNVSTCLKAAAPLMVVLRLVDSDVKPAMGFIYEEMDCAKEKIRSNFNDIKKSYEEVWRRIGARWDNQLHRPLHAATYFLNPYFHYEPNFRSDDGGEVKEVLYFCMRRLIPDMAERRKVNLQIVEFHNARGLFGMEDAKECRKELNPREWWDMFGDGTLELKRFAIRILSLTCSSSGCDEWITEEANDVVEIDQVEGENDGENVHLDEATTDPALDALDLDNKTFGNNEDAQHSSEEELDEDDDGDDDAIIKDWRIRHREFGISIYDSSKKLSSPDHVVLEHFNPVCRNVVLCGM</sequence>
<dbReference type="KEGG" id="vra:106760650"/>
<feature type="domain" description="DUF659" evidence="2">
    <location>
        <begin position="15"/>
        <end position="167"/>
    </location>
</feature>
<keyword evidence="3" id="KW-1185">Reference proteome</keyword>
<dbReference type="PANTHER" id="PTHR32166">
    <property type="entry name" value="OSJNBA0013A04.12 PROTEIN"/>
    <property type="match status" value="1"/>
</dbReference>
<dbReference type="Proteomes" id="UP000087766">
    <property type="component" value="Chromosome 5"/>
</dbReference>
<dbReference type="InterPro" id="IPR012337">
    <property type="entry name" value="RNaseH-like_sf"/>
</dbReference>
<evidence type="ECO:0000313" key="4">
    <source>
        <dbReference type="RefSeq" id="XP_014499550.1"/>
    </source>
</evidence>
<dbReference type="InterPro" id="IPR007021">
    <property type="entry name" value="DUF659"/>
</dbReference>
<name>A0A1S3U0K4_VIGRR</name>
<evidence type="ECO:0000259" key="2">
    <source>
        <dbReference type="Pfam" id="PF04937"/>
    </source>
</evidence>
<dbReference type="SUPFAM" id="SSF53098">
    <property type="entry name" value="Ribonuclease H-like"/>
    <property type="match status" value="1"/>
</dbReference>
<protein>
    <submittedName>
        <fullName evidence="4">Uncharacterized protein LOC106760650</fullName>
    </submittedName>
</protein>
<dbReference type="Pfam" id="PF04937">
    <property type="entry name" value="DUF659"/>
    <property type="match status" value="1"/>
</dbReference>
<organism evidence="3 4">
    <name type="scientific">Vigna radiata var. radiata</name>
    <name type="common">Mung bean</name>
    <name type="synonym">Phaseolus aureus</name>
    <dbReference type="NCBI Taxonomy" id="3916"/>
    <lineage>
        <taxon>Eukaryota</taxon>
        <taxon>Viridiplantae</taxon>
        <taxon>Streptophyta</taxon>
        <taxon>Embryophyta</taxon>
        <taxon>Tracheophyta</taxon>
        <taxon>Spermatophyta</taxon>
        <taxon>Magnoliopsida</taxon>
        <taxon>eudicotyledons</taxon>
        <taxon>Gunneridae</taxon>
        <taxon>Pentapetalae</taxon>
        <taxon>rosids</taxon>
        <taxon>fabids</taxon>
        <taxon>Fabales</taxon>
        <taxon>Fabaceae</taxon>
        <taxon>Papilionoideae</taxon>
        <taxon>50 kb inversion clade</taxon>
        <taxon>NPAAA clade</taxon>
        <taxon>indigoferoid/millettioid clade</taxon>
        <taxon>Phaseoleae</taxon>
        <taxon>Vigna</taxon>
    </lineage>
</organism>
<dbReference type="PANTHER" id="PTHR32166:SF122">
    <property type="entry name" value="OS09G0499600 PROTEIN"/>
    <property type="match status" value="1"/>
</dbReference>
<reference evidence="3" key="1">
    <citation type="journal article" date="2014" name="Nat. Commun.">
        <title>Genome sequence of mungbean and insights into evolution within Vigna species.</title>
        <authorList>
            <person name="Kang Y.J."/>
            <person name="Kim S.K."/>
            <person name="Kim M.Y."/>
            <person name="Lestari P."/>
            <person name="Kim K.H."/>
            <person name="Ha B.K."/>
            <person name="Jun T.H."/>
            <person name="Hwang W.J."/>
            <person name="Lee T."/>
            <person name="Lee J."/>
            <person name="Shim S."/>
            <person name="Yoon M.Y."/>
            <person name="Jang Y.E."/>
            <person name="Han K.S."/>
            <person name="Taeprayoon P."/>
            <person name="Yoon N."/>
            <person name="Somta P."/>
            <person name="Tanya P."/>
            <person name="Kim K.S."/>
            <person name="Gwag J.G."/>
            <person name="Moon J.K."/>
            <person name="Lee Y.H."/>
            <person name="Park B.S."/>
            <person name="Bombarely A."/>
            <person name="Doyle J.J."/>
            <person name="Jackson S.A."/>
            <person name="Schafleitner R."/>
            <person name="Srinives P."/>
            <person name="Varshney R.K."/>
            <person name="Lee S.H."/>
        </authorList>
    </citation>
    <scope>NUCLEOTIDE SEQUENCE [LARGE SCALE GENOMIC DNA]</scope>
    <source>
        <strain evidence="3">cv. VC1973A</strain>
    </source>
</reference>
<dbReference type="OrthoDB" id="2012664at2759"/>
<evidence type="ECO:0000313" key="3">
    <source>
        <dbReference type="Proteomes" id="UP000087766"/>
    </source>
</evidence>
<dbReference type="AlphaFoldDB" id="A0A1S3U0K4"/>
<evidence type="ECO:0000256" key="1">
    <source>
        <dbReference type="SAM" id="MobiDB-lite"/>
    </source>
</evidence>
<gene>
    <name evidence="4" type="primary">LOC106760650</name>
</gene>
<accession>A0A1S3U0K4</accession>
<dbReference type="RefSeq" id="XP_014499550.1">
    <property type="nucleotide sequence ID" value="XM_014644064.1"/>
</dbReference>
<feature type="compositionally biased region" description="Acidic residues" evidence="1">
    <location>
        <begin position="458"/>
        <end position="467"/>
    </location>
</feature>
<proteinExistence type="predicted"/>
<feature type="region of interest" description="Disordered" evidence="1">
    <location>
        <begin position="442"/>
        <end position="467"/>
    </location>
</feature>
<dbReference type="STRING" id="3916.A0A1S3U0K4"/>
<dbReference type="GeneID" id="106760650"/>
<reference evidence="4" key="2">
    <citation type="submission" date="2025-08" db="UniProtKB">
        <authorList>
            <consortium name="RefSeq"/>
        </authorList>
    </citation>
    <scope>IDENTIFICATION</scope>
    <source>
        <tissue evidence="4">Leaf</tissue>
    </source>
</reference>